<feature type="region of interest" description="Disordered" evidence="1">
    <location>
        <begin position="42"/>
        <end position="68"/>
    </location>
</feature>
<dbReference type="AlphaFoldDB" id="A0A7Y9XTB8"/>
<name>A0A7Y9XTB8_9SPHN</name>
<dbReference type="Proteomes" id="UP000522081">
    <property type="component" value="Unassembled WGS sequence"/>
</dbReference>
<evidence type="ECO:0008006" key="4">
    <source>
        <dbReference type="Google" id="ProtNLM"/>
    </source>
</evidence>
<dbReference type="RefSeq" id="WP_179406112.1">
    <property type="nucleotide sequence ID" value="NZ_BMGF01000001.1"/>
</dbReference>
<proteinExistence type="predicted"/>
<organism evidence="2 3">
    <name type="scientific">Novosphingobium marinum</name>
    <dbReference type="NCBI Taxonomy" id="1514948"/>
    <lineage>
        <taxon>Bacteria</taxon>
        <taxon>Pseudomonadati</taxon>
        <taxon>Pseudomonadota</taxon>
        <taxon>Alphaproteobacteria</taxon>
        <taxon>Sphingomonadales</taxon>
        <taxon>Sphingomonadaceae</taxon>
        <taxon>Novosphingobium</taxon>
    </lineage>
</organism>
<gene>
    <name evidence="2" type="ORF">FHS75_000474</name>
</gene>
<sequence>MRLAAIILFSLVAACKSEPTFDQRYEAAEEKIRSTAKEIDQEIATRASQQATDAPADQAENAEKQAGT</sequence>
<accession>A0A7Y9XTB8</accession>
<protein>
    <recommendedName>
        <fullName evidence="4">Lipoprotein</fullName>
    </recommendedName>
</protein>
<evidence type="ECO:0000313" key="3">
    <source>
        <dbReference type="Proteomes" id="UP000522081"/>
    </source>
</evidence>
<evidence type="ECO:0000313" key="2">
    <source>
        <dbReference type="EMBL" id="NYH94169.1"/>
    </source>
</evidence>
<reference evidence="2 3" key="1">
    <citation type="submission" date="2020-07" db="EMBL/GenBank/DDBJ databases">
        <title>Genomic Encyclopedia of Type Strains, Phase IV (KMG-IV): sequencing the most valuable type-strain genomes for metagenomic binning, comparative biology and taxonomic classification.</title>
        <authorList>
            <person name="Goeker M."/>
        </authorList>
    </citation>
    <scope>NUCLEOTIDE SEQUENCE [LARGE SCALE GENOMIC DNA]</scope>
    <source>
        <strain evidence="2 3">DSM 29043</strain>
    </source>
</reference>
<keyword evidence="3" id="KW-1185">Reference proteome</keyword>
<dbReference type="PROSITE" id="PS51257">
    <property type="entry name" value="PROKAR_LIPOPROTEIN"/>
    <property type="match status" value="1"/>
</dbReference>
<evidence type="ECO:0000256" key="1">
    <source>
        <dbReference type="SAM" id="MobiDB-lite"/>
    </source>
</evidence>
<comment type="caution">
    <text evidence="2">The sequence shown here is derived from an EMBL/GenBank/DDBJ whole genome shotgun (WGS) entry which is preliminary data.</text>
</comment>
<dbReference type="EMBL" id="JACBZF010000001">
    <property type="protein sequence ID" value="NYH94169.1"/>
    <property type="molecule type" value="Genomic_DNA"/>
</dbReference>